<evidence type="ECO:0000256" key="2">
    <source>
        <dbReference type="ARBA" id="ARBA00022730"/>
    </source>
</evidence>
<dbReference type="Gene3D" id="2.30.310.10">
    <property type="entry name" value="ibrinogen binding protein from staphylococcus aureus domain"/>
    <property type="match status" value="1"/>
</dbReference>
<dbReference type="InterPro" id="IPR008532">
    <property type="entry name" value="NFACT_RNA-bd"/>
</dbReference>
<evidence type="ECO:0000313" key="8">
    <source>
        <dbReference type="EMBL" id="MBC8533649.1"/>
    </source>
</evidence>
<comment type="similarity">
    <text evidence="5">Belongs to the NEMF family.</text>
</comment>
<keyword evidence="4 5" id="KW-0648">Protein biosynthesis</keyword>
<protein>
    <recommendedName>
        <fullName evidence="5">Rqc2 homolog RqcH</fullName>
        <shortName evidence="5">RqcH</shortName>
    </recommendedName>
</protein>
<dbReference type="InterPro" id="IPR043682">
    <property type="entry name" value="RqcH_bacterial"/>
</dbReference>
<comment type="function">
    <text evidence="5">Key component of the ribosome quality control system (RQC), a ribosome-associated complex that mediates the extraction of incompletely synthesized nascent chains from stalled ribosomes and their subsequent degradation. RqcH recruits Ala-charged tRNA, and with RqcP directs the elongation of stalled nascent chains on 50S ribosomal subunits, leading to non-templated C-terminal alanine extensions (Ala tail). The Ala tail promotes nascent chain degradation. May add between 1 and at least 8 Ala residues. Binds to stalled 50S ribosomal subunits.</text>
</comment>
<dbReference type="Pfam" id="PF05833">
    <property type="entry name" value="NFACT_N"/>
    <property type="match status" value="1"/>
</dbReference>
<organism evidence="8 9">
    <name type="scientific">Yeguia hominis</name>
    <dbReference type="NCBI Taxonomy" id="2763662"/>
    <lineage>
        <taxon>Bacteria</taxon>
        <taxon>Bacillati</taxon>
        <taxon>Bacillota</taxon>
        <taxon>Clostridia</taxon>
        <taxon>Eubacteriales</taxon>
        <taxon>Yeguiaceae</taxon>
        <taxon>Yeguia</taxon>
    </lineage>
</organism>
<dbReference type="GO" id="GO:1990112">
    <property type="term" value="C:RQC complex"/>
    <property type="evidence" value="ECO:0007669"/>
    <property type="project" value="TreeGrafter"/>
</dbReference>
<feature type="domain" description="NFACT RNA-binding" evidence="7">
    <location>
        <begin position="469"/>
        <end position="561"/>
    </location>
</feature>
<feature type="region of interest" description="Disordered" evidence="6">
    <location>
        <begin position="447"/>
        <end position="467"/>
    </location>
</feature>
<dbReference type="PANTHER" id="PTHR15239">
    <property type="entry name" value="NUCLEAR EXPORT MEDIATOR FACTOR NEMF"/>
    <property type="match status" value="1"/>
</dbReference>
<dbReference type="GO" id="GO:0019843">
    <property type="term" value="F:rRNA binding"/>
    <property type="evidence" value="ECO:0007669"/>
    <property type="project" value="UniProtKB-UniRule"/>
</dbReference>
<dbReference type="EMBL" id="JACRSN010000008">
    <property type="protein sequence ID" value="MBC8533649.1"/>
    <property type="molecule type" value="Genomic_DNA"/>
</dbReference>
<dbReference type="GO" id="GO:0043023">
    <property type="term" value="F:ribosomal large subunit binding"/>
    <property type="evidence" value="ECO:0007669"/>
    <property type="project" value="UniProtKB-UniRule"/>
</dbReference>
<evidence type="ECO:0000256" key="3">
    <source>
        <dbReference type="ARBA" id="ARBA00022884"/>
    </source>
</evidence>
<dbReference type="GO" id="GO:0000049">
    <property type="term" value="F:tRNA binding"/>
    <property type="evidence" value="ECO:0007669"/>
    <property type="project" value="UniProtKB-UniRule"/>
</dbReference>
<proteinExistence type="inferred from homology"/>
<reference evidence="8" key="1">
    <citation type="submission" date="2020-08" db="EMBL/GenBank/DDBJ databases">
        <title>Genome public.</title>
        <authorList>
            <person name="Liu C."/>
            <person name="Sun Q."/>
        </authorList>
    </citation>
    <scope>NUCLEOTIDE SEQUENCE</scope>
    <source>
        <strain evidence="8">NSJ-40</strain>
    </source>
</reference>
<dbReference type="FunFam" id="2.30.310.10:FF:000004">
    <property type="entry name" value="Fibronectin-binding protein A"/>
    <property type="match status" value="1"/>
</dbReference>
<dbReference type="Pfam" id="PF05670">
    <property type="entry name" value="NFACT-R_1"/>
    <property type="match status" value="1"/>
</dbReference>
<sequence>MALDGAFLHHLKKELEETVLGARVEKVQQPNREELVLVMRTFRDSLKLLLSTRANSPRINLIEQAPENPKQPPMLCMLLRKRLGGAKLCGIRQPGLERVLLLDFDAVNELGDRVKLTMAVEIMGRYSNLILIGEDGKIIDALKRVDAEMSSERLVFPGLLYRYPPAQEKLCLLETEPEAMVERMRALPRDMAVSKAVLSVVQGVSPVVCREAEQFAGRGKSLTAQEMTETEQGRLLFFLRRLAETVRETKGVPYLIEIPGQKPLDFTFLNVEQYGLSAVVSRQPSFSALLERFFGERDRIDRMRARSQDLLRLLSNTSDRINRKIQNQRTELAQCANREESRVFGELLTANQHRIEKGAQFAEVENYYEEGMPILRIPLNPALSASQNAQKYYKDYRKARTAEEKLTEQIAQAEQELRYIDTVFEELSRAATEEDLNEIRNELRGEGYLRTPKEKKRGGEKKPAKAKPIQYASSDGFPILVGRNNRENDELTLRTARGCDIWFHTKNIPGSHTILVTGGKTPSDAAIREAAQIAAQHSRGKDSSQVPVDYTQVRNVSKPSGAKPGMVIYVHYKTLYVTPERNPDGV</sequence>
<keyword evidence="1 5" id="KW-0820">tRNA-binding</keyword>
<comment type="subunit">
    <text evidence="5">Associates with stalled 50S ribosomal subunits. Binds to RqcP.</text>
</comment>
<dbReference type="RefSeq" id="WP_249319233.1">
    <property type="nucleotide sequence ID" value="NZ_JACRSN010000008.1"/>
</dbReference>
<dbReference type="InterPro" id="IPR051608">
    <property type="entry name" value="RQC_Subunit_NEMF"/>
</dbReference>
<dbReference type="PANTHER" id="PTHR15239:SF6">
    <property type="entry name" value="RIBOSOME QUALITY CONTROL COMPLEX SUBUNIT NEMF"/>
    <property type="match status" value="1"/>
</dbReference>
<dbReference type="Proteomes" id="UP000651482">
    <property type="component" value="Unassembled WGS sequence"/>
</dbReference>
<accession>A0A926D977</accession>
<gene>
    <name evidence="5" type="primary">rqcH</name>
    <name evidence="8" type="ORF">IAG03_06450</name>
</gene>
<evidence type="ECO:0000256" key="6">
    <source>
        <dbReference type="SAM" id="MobiDB-lite"/>
    </source>
</evidence>
<evidence type="ECO:0000256" key="4">
    <source>
        <dbReference type="ARBA" id="ARBA00022917"/>
    </source>
</evidence>
<keyword evidence="3 5" id="KW-0694">RNA-binding</keyword>
<evidence type="ECO:0000313" key="9">
    <source>
        <dbReference type="Proteomes" id="UP000651482"/>
    </source>
</evidence>
<dbReference type="HAMAP" id="MF_00844_B">
    <property type="entry name" value="RqcH_B"/>
    <property type="match status" value="1"/>
</dbReference>
<comment type="caution">
    <text evidence="8">The sequence shown here is derived from an EMBL/GenBank/DDBJ whole genome shotgun (WGS) entry which is preliminary data.</text>
</comment>
<evidence type="ECO:0000256" key="5">
    <source>
        <dbReference type="HAMAP-Rule" id="MF_00844"/>
    </source>
</evidence>
<name>A0A926D977_9FIRM</name>
<keyword evidence="2 5" id="KW-0699">rRNA-binding</keyword>
<evidence type="ECO:0000259" key="7">
    <source>
        <dbReference type="Pfam" id="PF05670"/>
    </source>
</evidence>
<dbReference type="GO" id="GO:0072344">
    <property type="term" value="P:rescue of stalled ribosome"/>
    <property type="evidence" value="ECO:0007669"/>
    <property type="project" value="UniProtKB-UniRule"/>
</dbReference>
<evidence type="ECO:0000256" key="1">
    <source>
        <dbReference type="ARBA" id="ARBA00022555"/>
    </source>
</evidence>
<keyword evidence="9" id="KW-1185">Reference proteome</keyword>
<dbReference type="AlphaFoldDB" id="A0A926D977"/>